<dbReference type="InterPro" id="IPR004875">
    <property type="entry name" value="DDE_SF_endonuclease_dom"/>
</dbReference>
<dbReference type="InterPro" id="IPR050863">
    <property type="entry name" value="CenT-Element_Derived"/>
</dbReference>
<reference evidence="3" key="1">
    <citation type="submission" date="2017-12" db="EMBL/GenBank/DDBJ databases">
        <title>Gene loss provides genomic basis for host adaptation in cereal stripe rust fungi.</title>
        <authorList>
            <person name="Xia C."/>
        </authorList>
    </citation>
    <scope>NUCLEOTIDE SEQUENCE [LARGE SCALE GENOMIC DNA]</scope>
    <source>
        <strain evidence="3">93-210</strain>
    </source>
</reference>
<feature type="domain" description="HTH CENPB-type" evidence="2">
    <location>
        <begin position="43"/>
        <end position="113"/>
    </location>
</feature>
<dbReference type="InterPro" id="IPR009057">
    <property type="entry name" value="Homeodomain-like_sf"/>
</dbReference>
<organism evidence="3 4">
    <name type="scientific">Puccinia striiformis</name>
    <dbReference type="NCBI Taxonomy" id="27350"/>
    <lineage>
        <taxon>Eukaryota</taxon>
        <taxon>Fungi</taxon>
        <taxon>Dikarya</taxon>
        <taxon>Basidiomycota</taxon>
        <taxon>Pucciniomycotina</taxon>
        <taxon>Pucciniomycetes</taxon>
        <taxon>Pucciniales</taxon>
        <taxon>Pucciniaceae</taxon>
        <taxon>Puccinia</taxon>
    </lineage>
</organism>
<evidence type="ECO:0000313" key="4">
    <source>
        <dbReference type="Proteomes" id="UP000239156"/>
    </source>
</evidence>
<dbReference type="GO" id="GO:0003677">
    <property type="term" value="F:DNA binding"/>
    <property type="evidence" value="ECO:0007669"/>
    <property type="project" value="UniProtKB-KW"/>
</dbReference>
<dbReference type="PANTHER" id="PTHR19303">
    <property type="entry name" value="TRANSPOSON"/>
    <property type="match status" value="1"/>
</dbReference>
<accession>A0A2S4W626</accession>
<sequence>MASRDQINSTTNCQEIRNQSDQFVALVEGRSDNEKTSCLPWRYSQKAANSSLPQLEQALYNWVVEAQSRRMPINDEILRMKANKFANLLSIDLKLSNGWLYKFKNRFRINRVELHGEAGSVDSNQAEDARKQILELTRDYEPQNIYNADETGLLYKMPPNKSLATEAYSGLKGSKVRLTYHLCCNADGSDKLEPLVIGHAKKPRSFGKKQASFWGYDYHFNKTAWMTATIMSPWLQKLDNRFRQEKRHVLLLLDNFSAHLKGLEGLCLTNLKVEFLPPNLTSVLQPCDAGIIRAFKAYYRRQALESA</sequence>
<evidence type="ECO:0000256" key="1">
    <source>
        <dbReference type="ARBA" id="ARBA00023125"/>
    </source>
</evidence>
<dbReference type="AlphaFoldDB" id="A0A2S4W626"/>
<dbReference type="Proteomes" id="UP000239156">
    <property type="component" value="Unassembled WGS sequence"/>
</dbReference>
<protein>
    <recommendedName>
        <fullName evidence="2">HTH CENPB-type domain-containing protein</fullName>
    </recommendedName>
</protein>
<keyword evidence="1" id="KW-0238">DNA-binding</keyword>
<name>A0A2S4W626_9BASI</name>
<dbReference type="SUPFAM" id="SSF46689">
    <property type="entry name" value="Homeodomain-like"/>
    <property type="match status" value="1"/>
</dbReference>
<gene>
    <name evidence="3" type="ORF">PSTT_00543</name>
</gene>
<dbReference type="Pfam" id="PF03221">
    <property type="entry name" value="HTH_Tnp_Tc5"/>
    <property type="match status" value="1"/>
</dbReference>
<dbReference type="InterPro" id="IPR006600">
    <property type="entry name" value="HTH_CenpB_DNA-bd_dom"/>
</dbReference>
<dbReference type="Gene3D" id="1.10.10.60">
    <property type="entry name" value="Homeodomain-like"/>
    <property type="match status" value="1"/>
</dbReference>
<dbReference type="EMBL" id="PKSL01000003">
    <property type="protein sequence ID" value="POW17221.1"/>
    <property type="molecule type" value="Genomic_DNA"/>
</dbReference>
<comment type="caution">
    <text evidence="3">The sequence shown here is derived from an EMBL/GenBank/DDBJ whole genome shotgun (WGS) entry which is preliminary data.</text>
</comment>
<dbReference type="PROSITE" id="PS51253">
    <property type="entry name" value="HTH_CENPB"/>
    <property type="match status" value="1"/>
</dbReference>
<keyword evidence="4" id="KW-1185">Reference proteome</keyword>
<evidence type="ECO:0000313" key="3">
    <source>
        <dbReference type="EMBL" id="POW17221.1"/>
    </source>
</evidence>
<dbReference type="GO" id="GO:0005634">
    <property type="term" value="C:nucleus"/>
    <property type="evidence" value="ECO:0007669"/>
    <property type="project" value="TreeGrafter"/>
</dbReference>
<dbReference type="VEuPathDB" id="FungiDB:PSTT_00543"/>
<proteinExistence type="predicted"/>
<evidence type="ECO:0000259" key="2">
    <source>
        <dbReference type="PROSITE" id="PS51253"/>
    </source>
</evidence>
<dbReference type="PANTHER" id="PTHR19303:SF73">
    <property type="entry name" value="PROTEIN PDC2"/>
    <property type="match status" value="1"/>
</dbReference>
<dbReference type="Pfam" id="PF03184">
    <property type="entry name" value="DDE_1"/>
    <property type="match status" value="1"/>
</dbReference>
<dbReference type="SMART" id="SM00674">
    <property type="entry name" value="CENPB"/>
    <property type="match status" value="1"/>
</dbReference>